<evidence type="ECO:0000313" key="4">
    <source>
        <dbReference type="Proteomes" id="UP001497457"/>
    </source>
</evidence>
<evidence type="ECO:0000256" key="1">
    <source>
        <dbReference type="SAM" id="Phobius"/>
    </source>
</evidence>
<evidence type="ECO:0000313" key="3">
    <source>
        <dbReference type="EMBL" id="CAL5046641.1"/>
    </source>
</evidence>
<gene>
    <name evidence="3" type="ORF">URODEC1_LOCUS89445</name>
</gene>
<keyword evidence="4" id="KW-1185">Reference proteome</keyword>
<name>A0ABC9DX91_9POAL</name>
<accession>A0ABC9DX91</accession>
<keyword evidence="1" id="KW-0472">Membrane</keyword>
<keyword evidence="1" id="KW-0812">Transmembrane</keyword>
<organism evidence="3 4">
    <name type="scientific">Urochloa decumbens</name>
    <dbReference type="NCBI Taxonomy" id="240449"/>
    <lineage>
        <taxon>Eukaryota</taxon>
        <taxon>Viridiplantae</taxon>
        <taxon>Streptophyta</taxon>
        <taxon>Embryophyta</taxon>
        <taxon>Tracheophyta</taxon>
        <taxon>Spermatophyta</taxon>
        <taxon>Magnoliopsida</taxon>
        <taxon>Liliopsida</taxon>
        <taxon>Poales</taxon>
        <taxon>Poaceae</taxon>
        <taxon>PACMAD clade</taxon>
        <taxon>Panicoideae</taxon>
        <taxon>Panicodae</taxon>
        <taxon>Paniceae</taxon>
        <taxon>Melinidinae</taxon>
        <taxon>Urochloa</taxon>
    </lineage>
</organism>
<keyword evidence="1" id="KW-1133">Transmembrane helix</keyword>
<protein>
    <submittedName>
        <fullName evidence="3">Uncharacterized protein</fullName>
    </submittedName>
</protein>
<feature type="transmembrane region" description="Helical" evidence="1">
    <location>
        <begin position="115"/>
        <end position="141"/>
    </location>
</feature>
<keyword evidence="2" id="KW-0732">Signal</keyword>
<proteinExistence type="predicted"/>
<sequence length="192" mass="18504">MGNSASAAAVPALCFALGALELANHLDPTQQAGAGAGAAAAAHAPPPLGDAARAFLPLAAAGGFFASVALLFRHLRRAGNQRVPGYEAFPLCASAGLLIVAPAQGGVVDRAAARAVGLAALGAVPAVSAVTFFLGMLLVIVGHIRAGGEGGGGAVARDGPIGAPVVRILAKAATAATAALLCLTAIAVCFTI</sequence>
<dbReference type="Proteomes" id="UP001497457">
    <property type="component" value="Chromosome 35b"/>
</dbReference>
<dbReference type="AlphaFoldDB" id="A0ABC9DX91"/>
<reference evidence="3 4" key="2">
    <citation type="submission" date="2024-10" db="EMBL/GenBank/DDBJ databases">
        <authorList>
            <person name="Ryan C."/>
        </authorList>
    </citation>
    <scope>NUCLEOTIDE SEQUENCE [LARGE SCALE GENOMIC DNA]</scope>
</reference>
<feature type="signal peptide" evidence="2">
    <location>
        <begin position="1"/>
        <end position="25"/>
    </location>
</feature>
<feature type="chain" id="PRO_5044793575" evidence="2">
    <location>
        <begin position="26"/>
        <end position="192"/>
    </location>
</feature>
<dbReference type="EMBL" id="OZ075145">
    <property type="protein sequence ID" value="CAL5046641.1"/>
    <property type="molecule type" value="Genomic_DNA"/>
</dbReference>
<evidence type="ECO:0000256" key="2">
    <source>
        <dbReference type="SAM" id="SignalP"/>
    </source>
</evidence>
<feature type="transmembrane region" description="Helical" evidence="1">
    <location>
        <begin position="54"/>
        <end position="72"/>
    </location>
</feature>
<reference evidence="4" key="1">
    <citation type="submission" date="2024-06" db="EMBL/GenBank/DDBJ databases">
        <authorList>
            <person name="Ryan C."/>
        </authorList>
    </citation>
    <scope>NUCLEOTIDE SEQUENCE [LARGE SCALE GENOMIC DNA]</scope>
</reference>